<dbReference type="AlphaFoldDB" id="A0A291GAX3"/>
<sequence>MSRLTIKTPRSLKLASHIYDLNLGKILLDKYDEFLLDMSETSYGEPFAMLLLANQFKEMVDKSNNTVFLLKYPKNNFGGYAQHIGLFNYMGFALGNTPDSATGSKNYTPIRSFSISKILADRGDEPVGKYLTSYSSELSQVLCQASEGAAFDLFEYCLREIMRNSAEHSEGSSLVVMGQHWPSQHTAEIVVCDNGIGIANTLYDNEYIDCSTNREALKFALLPGVSGVSREERFEQDEFWGNSGFGLYVTSRFCSEHGSFRMISGDSGLTLARGYQTEHPAWGFGGTCVQMRFSTRQAENQTGRIAEIIEEGKSDFKGILSDYPIKPSAASKMLASHFDKR</sequence>
<dbReference type="KEGG" id="ceh:CEW89_06230"/>
<dbReference type="RefSeq" id="WP_096805311.1">
    <property type="nucleotide sequence ID" value="NZ_CP022196.1"/>
</dbReference>
<keyword evidence="2" id="KW-1185">Reference proteome</keyword>
<dbReference type="Proteomes" id="UP000217935">
    <property type="component" value="Chromosome"/>
</dbReference>
<proteinExistence type="predicted"/>
<dbReference type="OrthoDB" id="3194831at2"/>
<name>A0A291GAX3_9RHOB</name>
<organism evidence="1 2">
    <name type="scientific">Celeribacter ethanolicus</name>
    <dbReference type="NCBI Taxonomy" id="1758178"/>
    <lineage>
        <taxon>Bacteria</taxon>
        <taxon>Pseudomonadati</taxon>
        <taxon>Pseudomonadota</taxon>
        <taxon>Alphaproteobacteria</taxon>
        <taxon>Rhodobacterales</taxon>
        <taxon>Roseobacteraceae</taxon>
        <taxon>Celeribacter</taxon>
    </lineage>
</organism>
<dbReference type="EMBL" id="CP022196">
    <property type="protein sequence ID" value="ATG47202.1"/>
    <property type="molecule type" value="Genomic_DNA"/>
</dbReference>
<reference evidence="1 2" key="1">
    <citation type="submission" date="2017-06" db="EMBL/GenBank/DDBJ databases">
        <title>Celeribacter sp. TSPH2 complete genome sequence.</title>
        <authorList>
            <person name="Woo J.-H."/>
            <person name="Kim H.-S."/>
        </authorList>
    </citation>
    <scope>NUCLEOTIDE SEQUENCE [LARGE SCALE GENOMIC DNA]</scope>
    <source>
        <strain evidence="1 2">TSPH2</strain>
    </source>
</reference>
<dbReference type="SUPFAM" id="SSF55874">
    <property type="entry name" value="ATPase domain of HSP90 chaperone/DNA topoisomerase II/histidine kinase"/>
    <property type="match status" value="1"/>
</dbReference>
<evidence type="ECO:0000313" key="2">
    <source>
        <dbReference type="Proteomes" id="UP000217935"/>
    </source>
</evidence>
<dbReference type="Gene3D" id="3.30.565.10">
    <property type="entry name" value="Histidine kinase-like ATPase, C-terminal domain"/>
    <property type="match status" value="1"/>
</dbReference>
<dbReference type="InterPro" id="IPR036890">
    <property type="entry name" value="HATPase_C_sf"/>
</dbReference>
<gene>
    <name evidence="1" type="ORF">CEW89_06230</name>
</gene>
<evidence type="ECO:0000313" key="1">
    <source>
        <dbReference type="EMBL" id="ATG47202.1"/>
    </source>
</evidence>
<protein>
    <submittedName>
        <fullName evidence="1">Uncharacterized protein</fullName>
    </submittedName>
</protein>
<accession>A0A291GAX3</accession>